<dbReference type="AlphaFoldDB" id="A0A835G6S5"/>
<organism evidence="2 3">
    <name type="scientific">Spodoptera exigua</name>
    <name type="common">Beet armyworm</name>
    <name type="synonym">Noctua fulgens</name>
    <dbReference type="NCBI Taxonomy" id="7107"/>
    <lineage>
        <taxon>Eukaryota</taxon>
        <taxon>Metazoa</taxon>
        <taxon>Ecdysozoa</taxon>
        <taxon>Arthropoda</taxon>
        <taxon>Hexapoda</taxon>
        <taxon>Insecta</taxon>
        <taxon>Pterygota</taxon>
        <taxon>Neoptera</taxon>
        <taxon>Endopterygota</taxon>
        <taxon>Lepidoptera</taxon>
        <taxon>Glossata</taxon>
        <taxon>Ditrysia</taxon>
        <taxon>Noctuoidea</taxon>
        <taxon>Noctuidae</taxon>
        <taxon>Amphipyrinae</taxon>
        <taxon>Spodoptera</taxon>
    </lineage>
</organism>
<proteinExistence type="predicted"/>
<feature type="region of interest" description="Disordered" evidence="1">
    <location>
        <begin position="73"/>
        <end position="92"/>
    </location>
</feature>
<accession>A0A835G6S5</accession>
<evidence type="ECO:0000313" key="2">
    <source>
        <dbReference type="EMBL" id="KAF9407368.1"/>
    </source>
</evidence>
<protein>
    <submittedName>
        <fullName evidence="2">Uncharacterized protein</fullName>
    </submittedName>
</protein>
<dbReference type="EMBL" id="JACKWZ010000478">
    <property type="protein sequence ID" value="KAF9407368.1"/>
    <property type="molecule type" value="Genomic_DNA"/>
</dbReference>
<keyword evidence="3" id="KW-1185">Reference proteome</keyword>
<comment type="caution">
    <text evidence="2">The sequence shown here is derived from an EMBL/GenBank/DDBJ whole genome shotgun (WGS) entry which is preliminary data.</text>
</comment>
<sequence length="92" mass="10924">MNRFTLSYLQHATPKVVTPRSKRLRQLWRTRVKSRGPTLSEEDVEMISVKCRIPPFWRDTPRLWFAHFETMMSSQNLSEEGKSDSLLRSSIR</sequence>
<evidence type="ECO:0000313" key="3">
    <source>
        <dbReference type="Proteomes" id="UP000648187"/>
    </source>
</evidence>
<gene>
    <name evidence="2" type="ORF">HW555_012589</name>
</gene>
<evidence type="ECO:0000256" key="1">
    <source>
        <dbReference type="SAM" id="MobiDB-lite"/>
    </source>
</evidence>
<dbReference type="Proteomes" id="UP000648187">
    <property type="component" value="Unassembled WGS sequence"/>
</dbReference>
<reference evidence="2" key="1">
    <citation type="submission" date="2020-08" db="EMBL/GenBank/DDBJ databases">
        <title>Spodoptera exigua strain:BAW_Kor-Di-RS1 Genome sequencing and assembly.</title>
        <authorList>
            <person name="Kim J."/>
            <person name="Nam H.Y."/>
            <person name="Kwon M."/>
            <person name="Choi J.H."/>
            <person name="Cho S.R."/>
            <person name="Kim G.-H."/>
        </authorList>
    </citation>
    <scope>NUCLEOTIDE SEQUENCE</scope>
    <source>
        <strain evidence="2">BAW_Kor-Di-RS1</strain>
        <tissue evidence="2">Whole-body</tissue>
    </source>
</reference>
<name>A0A835G6S5_SPOEX</name>